<proteinExistence type="predicted"/>
<dbReference type="RefSeq" id="WP_022213452.1">
    <property type="nucleotide sequence ID" value="NZ_JBBMEI010000011.1"/>
</dbReference>
<protein>
    <recommendedName>
        <fullName evidence="3">PIN domain-containing protein</fullName>
    </recommendedName>
</protein>
<evidence type="ECO:0008006" key="3">
    <source>
        <dbReference type="Google" id="ProtNLM"/>
    </source>
</evidence>
<dbReference type="EMBL" id="JBBMEI010000011">
    <property type="protein sequence ID" value="MEQ2357737.1"/>
    <property type="molecule type" value="Genomic_DNA"/>
</dbReference>
<reference evidence="1 2" key="1">
    <citation type="submission" date="2024-03" db="EMBL/GenBank/DDBJ databases">
        <title>Human intestinal bacterial collection.</title>
        <authorList>
            <person name="Pauvert C."/>
            <person name="Hitch T.C.A."/>
            <person name="Clavel T."/>
        </authorList>
    </citation>
    <scope>NUCLEOTIDE SEQUENCE [LARGE SCALE GENOMIC DNA]</scope>
    <source>
        <strain evidence="1 2">CLA-AA-H95</strain>
    </source>
</reference>
<sequence>MTEPLFFDTDCISAFLWVNNESILSKLFPGRIVIPKEVYDELSHPGVNRVKGLKAQVDLMLQAGNATIESIMVGTDTYELYRKLTSHPDPGHKIIGRGEAASISLAKEKQGILASNNLRDISAYVTEYGLSHLTTGDIMKMAFDAGYINEAQGNTIWANMLARKRKLGYRSFSDYLAKHQSEKS</sequence>
<accession>A0ABV1AIW2</accession>
<dbReference type="InterPro" id="IPR021799">
    <property type="entry name" value="PIN-like_prokaryotic"/>
</dbReference>
<evidence type="ECO:0000313" key="1">
    <source>
        <dbReference type="EMBL" id="MEQ2357737.1"/>
    </source>
</evidence>
<keyword evidence="2" id="KW-1185">Reference proteome</keyword>
<dbReference type="Pfam" id="PF11848">
    <property type="entry name" value="DUF3368"/>
    <property type="match status" value="1"/>
</dbReference>
<organism evidence="1 2">
    <name type="scientific">Blautia intestinihominis</name>
    <dbReference type="NCBI Taxonomy" id="3133152"/>
    <lineage>
        <taxon>Bacteria</taxon>
        <taxon>Bacillati</taxon>
        <taxon>Bacillota</taxon>
        <taxon>Clostridia</taxon>
        <taxon>Lachnospirales</taxon>
        <taxon>Lachnospiraceae</taxon>
        <taxon>Blautia</taxon>
    </lineage>
</organism>
<dbReference type="Proteomes" id="UP001446032">
    <property type="component" value="Unassembled WGS sequence"/>
</dbReference>
<name>A0ABV1AIW2_9FIRM</name>
<evidence type="ECO:0000313" key="2">
    <source>
        <dbReference type="Proteomes" id="UP001446032"/>
    </source>
</evidence>
<gene>
    <name evidence="1" type="ORF">WMO75_05155</name>
</gene>
<comment type="caution">
    <text evidence="1">The sequence shown here is derived from an EMBL/GenBank/DDBJ whole genome shotgun (WGS) entry which is preliminary data.</text>
</comment>